<evidence type="ECO:0000313" key="1">
    <source>
        <dbReference type="EMBL" id="KAI4370154.1"/>
    </source>
</evidence>
<accession>A0ACB9QUB0</accession>
<protein>
    <submittedName>
        <fullName evidence="1">Uncharacterized protein</fullName>
    </submittedName>
</protein>
<name>A0ACB9QUB0_9MYRT</name>
<organism evidence="1 2">
    <name type="scientific">Melastoma candidum</name>
    <dbReference type="NCBI Taxonomy" id="119954"/>
    <lineage>
        <taxon>Eukaryota</taxon>
        <taxon>Viridiplantae</taxon>
        <taxon>Streptophyta</taxon>
        <taxon>Embryophyta</taxon>
        <taxon>Tracheophyta</taxon>
        <taxon>Spermatophyta</taxon>
        <taxon>Magnoliopsida</taxon>
        <taxon>eudicotyledons</taxon>
        <taxon>Gunneridae</taxon>
        <taxon>Pentapetalae</taxon>
        <taxon>rosids</taxon>
        <taxon>malvids</taxon>
        <taxon>Myrtales</taxon>
        <taxon>Melastomataceae</taxon>
        <taxon>Melastomatoideae</taxon>
        <taxon>Melastomateae</taxon>
        <taxon>Melastoma</taxon>
    </lineage>
</organism>
<dbReference type="EMBL" id="CM042884">
    <property type="protein sequence ID" value="KAI4370154.1"/>
    <property type="molecule type" value="Genomic_DNA"/>
</dbReference>
<proteinExistence type="predicted"/>
<dbReference type="Proteomes" id="UP001057402">
    <property type="component" value="Chromosome 5"/>
</dbReference>
<comment type="caution">
    <text evidence="1">The sequence shown here is derived from an EMBL/GenBank/DDBJ whole genome shotgun (WGS) entry which is preliminary data.</text>
</comment>
<keyword evidence="2" id="KW-1185">Reference proteome</keyword>
<evidence type="ECO:0000313" key="2">
    <source>
        <dbReference type="Proteomes" id="UP001057402"/>
    </source>
</evidence>
<reference evidence="2" key="1">
    <citation type="journal article" date="2023" name="Front. Plant Sci.">
        <title>Chromosomal-level genome assembly of Melastoma candidum provides insights into trichome evolution.</title>
        <authorList>
            <person name="Zhong Y."/>
            <person name="Wu W."/>
            <person name="Sun C."/>
            <person name="Zou P."/>
            <person name="Liu Y."/>
            <person name="Dai S."/>
            <person name="Zhou R."/>
        </authorList>
    </citation>
    <scope>NUCLEOTIDE SEQUENCE [LARGE SCALE GENOMIC DNA]</scope>
</reference>
<gene>
    <name evidence="1" type="ORF">MLD38_018530</name>
</gene>
<sequence length="309" mass="35128">MGSDSIPSKDASFRLCNVSGCKTELLEVRSDDPQLHVLFIPGNPGVVMYYKDFVESLYEHMEGRISITAIGHLSHSKEDWENRRLFSLQEQIDHKIDFIREEMQDIKVPLLLIGHSIGSYICVEMFKRLLQEVRYCIGLYPFLTLNLESTTQYLIKNISRSLIVSVALSGIVASLGLLPVQTARFVVTKSIGKSWSRAAVEATCTHLLKYHTMRNVLFMAMTEFQKLKEEPDWTFLRANAGKLAFLFGVDDHWGTLQMHREISRQASEIHLSVEREGHTHSFCCTEAGSTWVAQHVANLIKNCEPFMSG</sequence>